<comment type="pathway">
    <text evidence="2">Glycan metabolism; cellulose degradation.</text>
</comment>
<evidence type="ECO:0000256" key="8">
    <source>
        <dbReference type="SAM" id="MobiDB-lite"/>
    </source>
</evidence>
<name>A0AAN6TQL3_9PEZI</name>
<evidence type="ECO:0000256" key="1">
    <source>
        <dbReference type="ARBA" id="ARBA00000448"/>
    </source>
</evidence>
<keyword evidence="7" id="KW-0326">Glycosidase</keyword>
<dbReference type="GO" id="GO:0008422">
    <property type="term" value="F:beta-glucosidase activity"/>
    <property type="evidence" value="ECO:0007669"/>
    <property type="project" value="UniProtKB-EC"/>
</dbReference>
<dbReference type="Gene3D" id="3.40.50.1700">
    <property type="entry name" value="Glycoside hydrolase family 3 C-terminal domain"/>
    <property type="match status" value="2"/>
</dbReference>
<dbReference type="PANTHER" id="PTHR42715:SF14">
    <property type="entry name" value="BETA-GLUCOSIDASE D-RELATED"/>
    <property type="match status" value="1"/>
</dbReference>
<dbReference type="PANTHER" id="PTHR42715">
    <property type="entry name" value="BETA-GLUCOSIDASE"/>
    <property type="match status" value="1"/>
</dbReference>
<dbReference type="SUPFAM" id="SSF52279">
    <property type="entry name" value="Beta-D-glucan exohydrolase, C-terminal domain"/>
    <property type="match status" value="1"/>
</dbReference>
<reference evidence="9" key="1">
    <citation type="journal article" date="2023" name="Mol. Phylogenet. Evol.">
        <title>Genome-scale phylogeny and comparative genomics of the fungal order Sordariales.</title>
        <authorList>
            <person name="Hensen N."/>
            <person name="Bonometti L."/>
            <person name="Westerberg I."/>
            <person name="Brannstrom I.O."/>
            <person name="Guillou S."/>
            <person name="Cros-Aarteil S."/>
            <person name="Calhoun S."/>
            <person name="Haridas S."/>
            <person name="Kuo A."/>
            <person name="Mondo S."/>
            <person name="Pangilinan J."/>
            <person name="Riley R."/>
            <person name="LaButti K."/>
            <person name="Andreopoulos B."/>
            <person name="Lipzen A."/>
            <person name="Chen C."/>
            <person name="Yan M."/>
            <person name="Daum C."/>
            <person name="Ng V."/>
            <person name="Clum A."/>
            <person name="Steindorff A."/>
            <person name="Ohm R.A."/>
            <person name="Martin F."/>
            <person name="Silar P."/>
            <person name="Natvig D.O."/>
            <person name="Lalanne C."/>
            <person name="Gautier V."/>
            <person name="Ament-Velasquez S.L."/>
            <person name="Kruys A."/>
            <person name="Hutchinson M.I."/>
            <person name="Powell A.J."/>
            <person name="Barry K."/>
            <person name="Miller A.N."/>
            <person name="Grigoriev I.V."/>
            <person name="Debuchy R."/>
            <person name="Gladieux P."/>
            <person name="Hiltunen Thoren M."/>
            <person name="Johannesson H."/>
        </authorList>
    </citation>
    <scope>NUCLEOTIDE SEQUENCE</scope>
    <source>
        <strain evidence="9">CBS 731.68</strain>
    </source>
</reference>
<gene>
    <name evidence="9" type="ORF">N657DRAFT_714153</name>
</gene>
<dbReference type="InterPro" id="IPR017853">
    <property type="entry name" value="GH"/>
</dbReference>
<evidence type="ECO:0000256" key="3">
    <source>
        <dbReference type="ARBA" id="ARBA00005336"/>
    </source>
</evidence>
<evidence type="ECO:0000313" key="9">
    <source>
        <dbReference type="EMBL" id="KAK4118336.1"/>
    </source>
</evidence>
<reference evidence="9" key="2">
    <citation type="submission" date="2023-05" db="EMBL/GenBank/DDBJ databases">
        <authorList>
            <consortium name="Lawrence Berkeley National Laboratory"/>
            <person name="Steindorff A."/>
            <person name="Hensen N."/>
            <person name="Bonometti L."/>
            <person name="Westerberg I."/>
            <person name="Brannstrom I.O."/>
            <person name="Guillou S."/>
            <person name="Cros-Aarteil S."/>
            <person name="Calhoun S."/>
            <person name="Haridas S."/>
            <person name="Kuo A."/>
            <person name="Mondo S."/>
            <person name="Pangilinan J."/>
            <person name="Riley R."/>
            <person name="Labutti K."/>
            <person name="Andreopoulos B."/>
            <person name="Lipzen A."/>
            <person name="Chen C."/>
            <person name="Yanf M."/>
            <person name="Daum C."/>
            <person name="Ng V."/>
            <person name="Clum A."/>
            <person name="Ohm R."/>
            <person name="Martin F."/>
            <person name="Silar P."/>
            <person name="Natvig D."/>
            <person name="Lalanne C."/>
            <person name="Gautier V."/>
            <person name="Ament-Velasquez S.L."/>
            <person name="Kruys A."/>
            <person name="Hutchinson M.I."/>
            <person name="Powell A.J."/>
            <person name="Barry K."/>
            <person name="Miller A.N."/>
            <person name="Grigoriev I.V."/>
            <person name="Debuchy R."/>
            <person name="Gladieux P."/>
            <person name="Thoren M.H."/>
            <person name="Johannesson H."/>
        </authorList>
    </citation>
    <scope>NUCLEOTIDE SEQUENCE</scope>
    <source>
        <strain evidence="9">CBS 731.68</strain>
    </source>
</reference>
<comment type="catalytic activity">
    <reaction evidence="1">
        <text>Hydrolysis of terminal, non-reducing beta-D-glucosyl residues with release of beta-D-glucose.</text>
        <dbReference type="EC" id="3.2.1.21"/>
    </reaction>
</comment>
<evidence type="ECO:0000256" key="6">
    <source>
        <dbReference type="ARBA" id="ARBA00023180"/>
    </source>
</evidence>
<dbReference type="SUPFAM" id="SSF51445">
    <property type="entry name" value="(Trans)glycosidases"/>
    <property type="match status" value="1"/>
</dbReference>
<dbReference type="RefSeq" id="XP_062642109.1">
    <property type="nucleotide sequence ID" value="XM_062797462.1"/>
</dbReference>
<feature type="region of interest" description="Disordered" evidence="8">
    <location>
        <begin position="128"/>
        <end position="158"/>
    </location>
</feature>
<comment type="similarity">
    <text evidence="3">Belongs to the glycosyl hydrolase 3 family.</text>
</comment>
<dbReference type="Proteomes" id="UP001302602">
    <property type="component" value="Unassembled WGS sequence"/>
</dbReference>
<keyword evidence="6" id="KW-0325">Glycoprotein</keyword>
<evidence type="ECO:0000256" key="2">
    <source>
        <dbReference type="ARBA" id="ARBA00004987"/>
    </source>
</evidence>
<keyword evidence="10" id="KW-1185">Reference proteome</keyword>
<organism evidence="9 10">
    <name type="scientific">Parathielavia appendiculata</name>
    <dbReference type="NCBI Taxonomy" id="2587402"/>
    <lineage>
        <taxon>Eukaryota</taxon>
        <taxon>Fungi</taxon>
        <taxon>Dikarya</taxon>
        <taxon>Ascomycota</taxon>
        <taxon>Pezizomycotina</taxon>
        <taxon>Sordariomycetes</taxon>
        <taxon>Sordariomycetidae</taxon>
        <taxon>Sordariales</taxon>
        <taxon>Chaetomiaceae</taxon>
        <taxon>Parathielavia</taxon>
    </lineage>
</organism>
<dbReference type="GO" id="GO:0009251">
    <property type="term" value="P:glucan catabolic process"/>
    <property type="evidence" value="ECO:0007669"/>
    <property type="project" value="TreeGrafter"/>
</dbReference>
<dbReference type="AlphaFoldDB" id="A0AAN6TQL3"/>
<evidence type="ECO:0000256" key="5">
    <source>
        <dbReference type="ARBA" id="ARBA00022801"/>
    </source>
</evidence>
<feature type="compositionally biased region" description="Polar residues" evidence="8">
    <location>
        <begin position="225"/>
        <end position="249"/>
    </location>
</feature>
<dbReference type="InterPro" id="IPR036962">
    <property type="entry name" value="Glyco_hydro_3_N_sf"/>
</dbReference>
<proteinExistence type="inferred from homology"/>
<feature type="region of interest" description="Disordered" evidence="8">
    <location>
        <begin position="219"/>
        <end position="261"/>
    </location>
</feature>
<protein>
    <recommendedName>
        <fullName evidence="4">beta-glucosidase</fullName>
        <ecNumber evidence="4">3.2.1.21</ecNumber>
    </recommendedName>
</protein>
<dbReference type="InterPro" id="IPR036881">
    <property type="entry name" value="Glyco_hydro_3_C_sf"/>
</dbReference>
<dbReference type="EC" id="3.2.1.21" evidence="4"/>
<accession>A0AAN6TQL3</accession>
<dbReference type="InterPro" id="IPR050288">
    <property type="entry name" value="Cellulose_deg_GH3"/>
</dbReference>
<dbReference type="EMBL" id="MU853271">
    <property type="protein sequence ID" value="KAK4118336.1"/>
    <property type="molecule type" value="Genomic_DNA"/>
</dbReference>
<evidence type="ECO:0000256" key="4">
    <source>
        <dbReference type="ARBA" id="ARBA00012744"/>
    </source>
</evidence>
<comment type="caution">
    <text evidence="9">The sequence shown here is derived from an EMBL/GenBank/DDBJ whole genome shotgun (WGS) entry which is preliminary data.</text>
</comment>
<evidence type="ECO:0000256" key="7">
    <source>
        <dbReference type="ARBA" id="ARBA00023295"/>
    </source>
</evidence>
<keyword evidence="5 9" id="KW-0378">Hydrolase</keyword>
<sequence length="346" mass="38320">MTWNKSILRLAVEGGGHRDKTVREVYLWPFADGVKSGMMAVMCAMNKANDTLSWENNKAAQRLSQVGPGLPWHRVPRSTSFGSANAGLDYGSSSLGPREPAPSTTATVRADHASLIRQVGREATVLLKNDNQDGRGLPLNKPRGAMRDRPSPDPTAVGRQSLHWHFQRRRHGWSRWRHAWHERQWNWNGDEWNGNVTDMGSGSPPLSISSRIWQRRENQCDVGSGTASSPSIEGYTRSENSRASASSFWTGEGGGRSELSNDDQDTLVQIVAYSCNNTVFVMKVTGSGNAIADFLEGVANHNGKLSYTLAANDTDYPGQICSDIYRDYTEGVLVDYRHFDSKYISI</sequence>
<dbReference type="Gene3D" id="3.20.20.300">
    <property type="entry name" value="Glycoside hydrolase, family 3, N-terminal domain"/>
    <property type="match status" value="1"/>
</dbReference>
<evidence type="ECO:0000313" key="10">
    <source>
        <dbReference type="Proteomes" id="UP001302602"/>
    </source>
</evidence>
<dbReference type="GeneID" id="87834237"/>